<feature type="transmembrane region" description="Helical" evidence="2">
    <location>
        <begin position="337"/>
        <end position="355"/>
    </location>
</feature>
<feature type="compositionally biased region" description="Basic and acidic residues" evidence="1">
    <location>
        <begin position="18"/>
        <end position="27"/>
    </location>
</feature>
<dbReference type="AlphaFoldDB" id="M8BK92"/>
<feature type="transmembrane region" description="Helical" evidence="2">
    <location>
        <begin position="251"/>
        <end position="271"/>
    </location>
</feature>
<feature type="transmembrane region" description="Helical" evidence="2">
    <location>
        <begin position="677"/>
        <end position="696"/>
    </location>
</feature>
<feature type="transmembrane region" description="Helical" evidence="2">
    <location>
        <begin position="636"/>
        <end position="657"/>
    </location>
</feature>
<dbReference type="PANTHER" id="PTHR24177:SF432">
    <property type="entry name" value="OS06G0286146 PROTEIN"/>
    <property type="match status" value="1"/>
</dbReference>
<dbReference type="Pfam" id="PF13962">
    <property type="entry name" value="PGG"/>
    <property type="match status" value="4"/>
</dbReference>
<feature type="transmembrane region" description="Helical" evidence="2">
    <location>
        <begin position="135"/>
        <end position="156"/>
    </location>
</feature>
<evidence type="ECO:0000313" key="4">
    <source>
        <dbReference type="EnsemblPlants" id="EMT07184"/>
    </source>
</evidence>
<feature type="transmembrane region" description="Helical" evidence="2">
    <location>
        <begin position="385"/>
        <end position="406"/>
    </location>
</feature>
<keyword evidence="2" id="KW-0812">Transmembrane</keyword>
<keyword evidence="2" id="KW-1133">Transmembrane helix</keyword>
<dbReference type="InterPro" id="IPR026961">
    <property type="entry name" value="PGG_dom"/>
</dbReference>
<feature type="transmembrane region" description="Helical" evidence="2">
    <location>
        <begin position="277"/>
        <end position="297"/>
    </location>
</feature>
<feature type="transmembrane region" description="Helical" evidence="2">
    <location>
        <begin position="65"/>
        <end position="92"/>
    </location>
</feature>
<evidence type="ECO:0000256" key="1">
    <source>
        <dbReference type="SAM" id="MobiDB-lite"/>
    </source>
</evidence>
<feature type="transmembrane region" description="Helical" evidence="2">
    <location>
        <begin position="488"/>
        <end position="506"/>
    </location>
</feature>
<dbReference type="PANTHER" id="PTHR24177">
    <property type="entry name" value="CASKIN"/>
    <property type="match status" value="1"/>
</dbReference>
<feature type="transmembrane region" description="Helical" evidence="2">
    <location>
        <begin position="104"/>
        <end position="123"/>
    </location>
</feature>
<feature type="transmembrane region" description="Helical" evidence="2">
    <location>
        <begin position="570"/>
        <end position="591"/>
    </location>
</feature>
<name>M8BK92_AEGTA</name>
<dbReference type="ExpressionAtlas" id="M8BK92">
    <property type="expression patterns" value="baseline"/>
</dbReference>
<dbReference type="GO" id="GO:0016020">
    <property type="term" value="C:membrane"/>
    <property type="evidence" value="ECO:0007669"/>
    <property type="project" value="TreeGrafter"/>
</dbReference>
<protein>
    <recommendedName>
        <fullName evidence="3">PGG domain-containing protein</fullName>
    </recommendedName>
</protein>
<feature type="domain" description="PGG" evidence="3">
    <location>
        <begin position="35"/>
        <end position="126"/>
    </location>
</feature>
<feature type="transmembrane region" description="Helical" evidence="2">
    <location>
        <begin position="418"/>
        <end position="439"/>
    </location>
</feature>
<accession>M8BK92</accession>
<feature type="transmembrane region" description="Helical" evidence="2">
    <location>
        <begin position="536"/>
        <end position="558"/>
    </location>
</feature>
<dbReference type="EnsemblPlants" id="EMT07184">
    <property type="protein sequence ID" value="EMT07184"/>
    <property type="gene ID" value="F775_21589"/>
</dbReference>
<proteinExistence type="predicted"/>
<feature type="domain" description="PGG" evidence="3">
    <location>
        <begin position="485"/>
        <end position="596"/>
    </location>
</feature>
<feature type="transmembrane region" description="Helical" evidence="2">
    <location>
        <begin position="603"/>
        <end position="624"/>
    </location>
</feature>
<feature type="region of interest" description="Disordered" evidence="1">
    <location>
        <begin position="1"/>
        <end position="27"/>
    </location>
</feature>
<feature type="domain" description="PGG" evidence="3">
    <location>
        <begin position="193"/>
        <end position="274"/>
    </location>
</feature>
<reference evidence="4" key="1">
    <citation type="submission" date="2015-06" db="UniProtKB">
        <authorList>
            <consortium name="EnsemblPlants"/>
        </authorList>
    </citation>
    <scope>IDENTIFICATION</scope>
</reference>
<sequence>MASSCPEALGPVTEPAPEPERDEREREPWEFVLRNPPGGIWQENAAGHLAGEPIVRSTNNLRYLVFFYCNAFALASSVLVIVVFLLLSIDLIENKKKLWMKIRPLRVLMVLDLISFMGAYAAGSCRDMLTTVYTSVLMVAGVSTYLTVQVLLACGSHPKSPLPANQDKITVKLEERLHKVLILLATFAAAALWENTWGGHRLGDAILNDSRHKARLATFFVCNTTAFMASLLIIMLLLGRKLHERKTVQSREMFGCVVAVLVGLVGAYAAGSCRETGTTVYVVLVVVAGLVCILLRIRSFFQMDEQPSAEIVRVSSAPAEICVPTERHVQIQRSPRSFLLLLATFATAITYQAGLDPPGGVWQDDNGHVAGDPILLTTNAIRHRIFFYCNSVAFVASLVTIILFLFKTTFRRLRVVKTLMILEFFGLIGGYVAGAVLLFVVISTYVIALGGAVLLFVVIYVICFRLVHVIYGHELPSHHLPSRFRKKGRLLYLFATLSTAMSYQAGLNPPAGFWPQDDDEHAAGNPVLLYNHPSRYNVFCYCNSLSFMLSVTTMILLMNPVLYRAALRSYALASALTVCTVAGLSCLMGAYATGSTQHFTTSIGIFVLVAVVVLILVVLLLVFLVRDHQPEETPDVARNTGASIIMLLLLLLKQLHFLKQQRQQRLMRLEWPLHIKVMRTVVMFDMLALLVAYAVGSTRDWKSSLSVGALVISVLAIILIKVCTE</sequence>
<keyword evidence="2" id="KW-0472">Membrane</keyword>
<organism evidence="4">
    <name type="scientific">Aegilops tauschii</name>
    <name type="common">Tausch's goatgrass</name>
    <name type="synonym">Aegilops squarrosa</name>
    <dbReference type="NCBI Taxonomy" id="37682"/>
    <lineage>
        <taxon>Eukaryota</taxon>
        <taxon>Viridiplantae</taxon>
        <taxon>Streptophyta</taxon>
        <taxon>Embryophyta</taxon>
        <taxon>Tracheophyta</taxon>
        <taxon>Spermatophyta</taxon>
        <taxon>Magnoliopsida</taxon>
        <taxon>Liliopsida</taxon>
        <taxon>Poales</taxon>
        <taxon>Poaceae</taxon>
        <taxon>BOP clade</taxon>
        <taxon>Pooideae</taxon>
        <taxon>Triticodae</taxon>
        <taxon>Triticeae</taxon>
        <taxon>Triticinae</taxon>
        <taxon>Aegilops</taxon>
    </lineage>
</organism>
<feature type="transmembrane region" description="Helical" evidence="2">
    <location>
        <begin position="445"/>
        <end position="467"/>
    </location>
</feature>
<feature type="transmembrane region" description="Helical" evidence="2">
    <location>
        <begin position="216"/>
        <end position="239"/>
    </location>
</feature>
<feature type="transmembrane region" description="Helical" evidence="2">
    <location>
        <begin position="703"/>
        <end position="722"/>
    </location>
</feature>
<evidence type="ECO:0000256" key="2">
    <source>
        <dbReference type="SAM" id="Phobius"/>
    </source>
</evidence>
<evidence type="ECO:0000259" key="3">
    <source>
        <dbReference type="Pfam" id="PF13962"/>
    </source>
</evidence>
<feature type="domain" description="PGG" evidence="3">
    <location>
        <begin position="336"/>
        <end position="436"/>
    </location>
</feature>